<dbReference type="Proteomes" id="UP000724686">
    <property type="component" value="Unassembled WGS sequence"/>
</dbReference>
<evidence type="ECO:0000313" key="4">
    <source>
        <dbReference type="Proteomes" id="UP000724686"/>
    </source>
</evidence>
<proteinExistence type="predicted"/>
<comment type="caution">
    <text evidence="2">The sequence shown here is derived from an EMBL/GenBank/DDBJ whole genome shotgun (WGS) entry which is preliminary data.</text>
</comment>
<protein>
    <submittedName>
        <fullName evidence="2">Uncharacterized protein</fullName>
    </submittedName>
</protein>
<evidence type="ECO:0000313" key="2">
    <source>
        <dbReference type="EMBL" id="MBM9577698.1"/>
    </source>
</evidence>
<name>A0ABS2UBH6_9LEPT</name>
<feature type="transmembrane region" description="Helical" evidence="1">
    <location>
        <begin position="12"/>
        <end position="32"/>
    </location>
</feature>
<keyword evidence="1" id="KW-1133">Transmembrane helix</keyword>
<feature type="transmembrane region" description="Helical" evidence="1">
    <location>
        <begin position="105"/>
        <end position="122"/>
    </location>
</feature>
<dbReference type="EMBL" id="JAFFPU010000038">
    <property type="protein sequence ID" value="MBM9577698.1"/>
    <property type="molecule type" value="Genomic_DNA"/>
</dbReference>
<gene>
    <name evidence="2" type="ORF">JWG45_11095</name>
    <name evidence="3" type="ORF">JWG45_11220</name>
</gene>
<feature type="transmembrane region" description="Helical" evidence="1">
    <location>
        <begin position="38"/>
        <end position="59"/>
    </location>
</feature>
<keyword evidence="1" id="KW-0472">Membrane</keyword>
<dbReference type="RefSeq" id="WP_205279813.1">
    <property type="nucleotide sequence ID" value="NZ_JAFFPU010000038.1"/>
</dbReference>
<evidence type="ECO:0000256" key="1">
    <source>
        <dbReference type="SAM" id="Phobius"/>
    </source>
</evidence>
<keyword evidence="1" id="KW-0812">Transmembrane</keyword>
<reference evidence="2 4" key="1">
    <citation type="submission" date="2021-02" db="EMBL/GenBank/DDBJ databases">
        <title>Leptospira ainlahdjerensis sp. nov., Leptospira ainazelensis sp. nov., Leptospira abararensis sp. nov. and Leptospira chreensis sp. nov., four new species isolated from water sources in Algeria.</title>
        <authorList>
            <person name="Amara Korba A."/>
            <person name="Kainiu M."/>
            <person name="Vincent A.T."/>
            <person name="Mariet J.-F."/>
            <person name="Veyrier F.J."/>
            <person name="Goarant C."/>
            <person name="Picardeau M."/>
        </authorList>
    </citation>
    <scope>NUCLEOTIDE SEQUENCE [LARGE SCALE GENOMIC DNA]</scope>
    <source>
        <strain evidence="2 4">201903070</strain>
    </source>
</reference>
<dbReference type="EMBL" id="JAFFPU010000038">
    <property type="protein sequence ID" value="MBM9577722.1"/>
    <property type="molecule type" value="Genomic_DNA"/>
</dbReference>
<keyword evidence="4" id="KW-1185">Reference proteome</keyword>
<evidence type="ECO:0000313" key="3">
    <source>
        <dbReference type="EMBL" id="MBM9577722.1"/>
    </source>
</evidence>
<organism evidence="2 4">
    <name type="scientific">Leptospira ainlahdjerensis</name>
    <dbReference type="NCBI Taxonomy" id="2810033"/>
    <lineage>
        <taxon>Bacteria</taxon>
        <taxon>Pseudomonadati</taxon>
        <taxon>Spirochaetota</taxon>
        <taxon>Spirochaetia</taxon>
        <taxon>Leptospirales</taxon>
        <taxon>Leptospiraceae</taxon>
        <taxon>Leptospira</taxon>
    </lineage>
</organism>
<sequence length="135" mass="15490">MRQSIFTFRIFSYGIIVWVIPFVLAIPLFQLLGSNRLFFKSILGVILALTVVVFWGLYLRTVNSDFQKHSYSASVLWLVLSIVPDLLAFIIGFKMNAFTYFTEIAISYLVIPVILIGSSWILDRKLQGKSYNQNL</sequence>
<accession>A0ABS2UBH6</accession>
<feature type="transmembrane region" description="Helical" evidence="1">
    <location>
        <begin position="71"/>
        <end position="93"/>
    </location>
</feature>